<evidence type="ECO:0000256" key="6">
    <source>
        <dbReference type="ARBA" id="ARBA00022967"/>
    </source>
</evidence>
<dbReference type="PROSITE" id="PS50893">
    <property type="entry name" value="ABC_TRANSPORTER_2"/>
    <property type="match status" value="1"/>
</dbReference>
<comment type="subunit">
    <text evidence="10">Homodimer. Forms a membrane-associated complex with FtsX.</text>
</comment>
<evidence type="ECO:0000256" key="1">
    <source>
        <dbReference type="ARBA" id="ARBA00005417"/>
    </source>
</evidence>
<evidence type="ECO:0000313" key="13">
    <source>
        <dbReference type="Proteomes" id="UP001143474"/>
    </source>
</evidence>
<keyword evidence="8" id="KW-0472">Membrane</keyword>
<evidence type="ECO:0000256" key="8">
    <source>
        <dbReference type="ARBA" id="ARBA00023136"/>
    </source>
</evidence>
<dbReference type="RefSeq" id="WP_271217289.1">
    <property type="nucleotide sequence ID" value="NZ_BAAAVD010000003.1"/>
</dbReference>
<proteinExistence type="inferred from homology"/>
<evidence type="ECO:0000256" key="9">
    <source>
        <dbReference type="ARBA" id="ARBA00054718"/>
    </source>
</evidence>
<keyword evidence="4" id="KW-0547">Nucleotide-binding</keyword>
<dbReference type="PANTHER" id="PTHR43166:SF30">
    <property type="entry name" value="METHIONINE IMPORT ATP-BINDING PROTEIN METN"/>
    <property type="match status" value="1"/>
</dbReference>
<feature type="domain" description="ABC transporter" evidence="11">
    <location>
        <begin position="2"/>
        <end position="241"/>
    </location>
</feature>
<keyword evidence="5 12" id="KW-0067">ATP-binding</keyword>
<dbReference type="FunFam" id="3.40.50.300:FF:000056">
    <property type="entry name" value="Cell division ATP-binding protein FtsE"/>
    <property type="match status" value="1"/>
</dbReference>
<evidence type="ECO:0000256" key="7">
    <source>
        <dbReference type="ARBA" id="ARBA00022970"/>
    </source>
</evidence>
<comment type="caution">
    <text evidence="12">The sequence shown here is derived from an EMBL/GenBank/DDBJ whole genome shotgun (WGS) entry which is preliminary data.</text>
</comment>
<dbReference type="InterPro" id="IPR018449">
    <property type="entry name" value="NIL_domain"/>
</dbReference>
<dbReference type="Proteomes" id="UP001143474">
    <property type="component" value="Unassembled WGS sequence"/>
</dbReference>
<dbReference type="InterPro" id="IPR050086">
    <property type="entry name" value="MetN_ABC_transporter-like"/>
</dbReference>
<dbReference type="GO" id="GO:0006865">
    <property type="term" value="P:amino acid transport"/>
    <property type="evidence" value="ECO:0007669"/>
    <property type="project" value="UniProtKB-KW"/>
</dbReference>
<dbReference type="SUPFAM" id="SSF55021">
    <property type="entry name" value="ACT-like"/>
    <property type="match status" value="1"/>
</dbReference>
<dbReference type="InterPro" id="IPR045865">
    <property type="entry name" value="ACT-like_dom_sf"/>
</dbReference>
<dbReference type="InterPro" id="IPR003593">
    <property type="entry name" value="AAA+_ATPase"/>
</dbReference>
<dbReference type="SMART" id="SM00930">
    <property type="entry name" value="NIL"/>
    <property type="match status" value="1"/>
</dbReference>
<dbReference type="EMBL" id="BSEV01000003">
    <property type="protein sequence ID" value="GLK08804.1"/>
    <property type="molecule type" value="Genomic_DNA"/>
</dbReference>
<evidence type="ECO:0000313" key="12">
    <source>
        <dbReference type="EMBL" id="GLK08804.1"/>
    </source>
</evidence>
<accession>A0A9W6I027</accession>
<dbReference type="InterPro" id="IPR017871">
    <property type="entry name" value="ABC_transporter-like_CS"/>
</dbReference>
<evidence type="ECO:0000256" key="10">
    <source>
        <dbReference type="ARBA" id="ARBA00063837"/>
    </source>
</evidence>
<protein>
    <submittedName>
        <fullName evidence="12">Methionine import ATP-binding protein MetN</fullName>
    </submittedName>
</protein>
<organism evidence="12 13">
    <name type="scientific">Streptosporangium carneum</name>
    <dbReference type="NCBI Taxonomy" id="47481"/>
    <lineage>
        <taxon>Bacteria</taxon>
        <taxon>Bacillati</taxon>
        <taxon>Actinomycetota</taxon>
        <taxon>Actinomycetes</taxon>
        <taxon>Streptosporangiales</taxon>
        <taxon>Streptosporangiaceae</taxon>
        <taxon>Streptosporangium</taxon>
    </lineage>
</organism>
<dbReference type="GO" id="GO:0005886">
    <property type="term" value="C:plasma membrane"/>
    <property type="evidence" value="ECO:0007669"/>
    <property type="project" value="UniProtKB-ARBA"/>
</dbReference>
<dbReference type="SUPFAM" id="SSF52540">
    <property type="entry name" value="P-loop containing nucleoside triphosphate hydrolases"/>
    <property type="match status" value="1"/>
</dbReference>
<keyword evidence="6" id="KW-1278">Translocase</keyword>
<keyword evidence="7" id="KW-0029">Amino-acid transport</keyword>
<comment type="function">
    <text evidence="9">Part of the ABC transporter FtsEX involved in cellular division. Has ATPase activity.</text>
</comment>
<dbReference type="InterPro" id="IPR041701">
    <property type="entry name" value="MetN_ABC"/>
</dbReference>
<dbReference type="Pfam" id="PF00005">
    <property type="entry name" value="ABC_tran"/>
    <property type="match status" value="1"/>
</dbReference>
<dbReference type="PANTHER" id="PTHR43166">
    <property type="entry name" value="AMINO ACID IMPORT ATP-BINDING PROTEIN"/>
    <property type="match status" value="1"/>
</dbReference>
<evidence type="ECO:0000256" key="5">
    <source>
        <dbReference type="ARBA" id="ARBA00022840"/>
    </source>
</evidence>
<sequence>MIDVSGLRKVYRDRGREVTAVECVDLHVREGEIFGVLGQSGAGKSTLLRCVNLLERPTEGTVTVAGQELTALGEAQLRRARQRIGMIHQHFALLSSRTVAGNVAFPLEVMGLGKAERARRVAELLELVGLADKARVHPAQLSGGQKQRVGIARALAGNPSVLLSDEATSALDPGTTQSILALLKRLNRELGLTILLITHEMNVVKTICDSVAIMRDGRIEESGTIPELLARPGSRLAAELFPLPAPEPGHVTITFTGQADEPVVSQVVRKFDVDVNILGGALEEVAGVSSGRLRLRLTGQERAAALTYLAERGLLVEESR</sequence>
<gene>
    <name evidence="12" type="primary">metN</name>
    <name evidence="12" type="ORF">GCM10017600_22090</name>
</gene>
<evidence type="ECO:0000259" key="11">
    <source>
        <dbReference type="PROSITE" id="PS50893"/>
    </source>
</evidence>
<keyword evidence="13" id="KW-1185">Reference proteome</keyword>
<evidence type="ECO:0000256" key="2">
    <source>
        <dbReference type="ARBA" id="ARBA00022448"/>
    </source>
</evidence>
<dbReference type="Gene3D" id="3.40.50.300">
    <property type="entry name" value="P-loop containing nucleotide triphosphate hydrolases"/>
    <property type="match status" value="1"/>
</dbReference>
<keyword evidence="2" id="KW-0813">Transport</keyword>
<dbReference type="InterPro" id="IPR027417">
    <property type="entry name" value="P-loop_NTPase"/>
</dbReference>
<name>A0A9W6I027_9ACTN</name>
<dbReference type="CDD" id="cd03258">
    <property type="entry name" value="ABC_MetN_methionine_transporter"/>
    <property type="match status" value="1"/>
</dbReference>
<dbReference type="GO" id="GO:0016887">
    <property type="term" value="F:ATP hydrolysis activity"/>
    <property type="evidence" value="ECO:0007669"/>
    <property type="project" value="InterPro"/>
</dbReference>
<evidence type="ECO:0000256" key="3">
    <source>
        <dbReference type="ARBA" id="ARBA00022475"/>
    </source>
</evidence>
<comment type="similarity">
    <text evidence="1">Belongs to the ABC transporter superfamily.</text>
</comment>
<dbReference type="GO" id="GO:0005524">
    <property type="term" value="F:ATP binding"/>
    <property type="evidence" value="ECO:0007669"/>
    <property type="project" value="UniProtKB-KW"/>
</dbReference>
<keyword evidence="3" id="KW-1003">Cell membrane</keyword>
<dbReference type="InterPro" id="IPR003439">
    <property type="entry name" value="ABC_transporter-like_ATP-bd"/>
</dbReference>
<dbReference type="SMART" id="SM00382">
    <property type="entry name" value="AAA"/>
    <property type="match status" value="1"/>
</dbReference>
<dbReference type="Pfam" id="PF09383">
    <property type="entry name" value="NIL"/>
    <property type="match status" value="1"/>
</dbReference>
<reference evidence="12" key="2">
    <citation type="submission" date="2023-01" db="EMBL/GenBank/DDBJ databases">
        <authorList>
            <person name="Sun Q."/>
            <person name="Evtushenko L."/>
        </authorList>
    </citation>
    <scope>NUCLEOTIDE SEQUENCE</scope>
    <source>
        <strain evidence="12">VKM Ac-2007</strain>
    </source>
</reference>
<dbReference type="PROSITE" id="PS00211">
    <property type="entry name" value="ABC_TRANSPORTER_1"/>
    <property type="match status" value="1"/>
</dbReference>
<evidence type="ECO:0000256" key="4">
    <source>
        <dbReference type="ARBA" id="ARBA00022741"/>
    </source>
</evidence>
<reference evidence="12" key="1">
    <citation type="journal article" date="2014" name="Int. J. Syst. Evol. Microbiol.">
        <title>Complete genome sequence of Corynebacterium casei LMG S-19264T (=DSM 44701T), isolated from a smear-ripened cheese.</title>
        <authorList>
            <consortium name="US DOE Joint Genome Institute (JGI-PGF)"/>
            <person name="Walter F."/>
            <person name="Albersmeier A."/>
            <person name="Kalinowski J."/>
            <person name="Ruckert C."/>
        </authorList>
    </citation>
    <scope>NUCLEOTIDE SEQUENCE</scope>
    <source>
        <strain evidence="12">VKM Ac-2007</strain>
    </source>
</reference>
<dbReference type="Gene3D" id="3.30.70.260">
    <property type="match status" value="1"/>
</dbReference>
<dbReference type="AlphaFoldDB" id="A0A9W6I027"/>